<protein>
    <submittedName>
        <fullName evidence="2">ImmA/IrrE family metallo-endopeptidase</fullName>
    </submittedName>
</protein>
<dbReference type="Pfam" id="PF06114">
    <property type="entry name" value="Peptidase_M78"/>
    <property type="match status" value="1"/>
</dbReference>
<evidence type="ECO:0000313" key="2">
    <source>
        <dbReference type="EMBL" id="MRG94624.1"/>
    </source>
</evidence>
<dbReference type="EMBL" id="WJIE01000006">
    <property type="protein sequence ID" value="MRG94624.1"/>
    <property type="molecule type" value="Genomic_DNA"/>
</dbReference>
<accession>A0A6N7PX13</accession>
<organism evidence="2 3">
    <name type="scientific">Polyangium spumosum</name>
    <dbReference type="NCBI Taxonomy" id="889282"/>
    <lineage>
        <taxon>Bacteria</taxon>
        <taxon>Pseudomonadati</taxon>
        <taxon>Myxococcota</taxon>
        <taxon>Polyangia</taxon>
        <taxon>Polyangiales</taxon>
        <taxon>Polyangiaceae</taxon>
        <taxon>Polyangium</taxon>
    </lineage>
</organism>
<dbReference type="PANTHER" id="PTHR43236">
    <property type="entry name" value="ANTITOXIN HIGA1"/>
    <property type="match status" value="1"/>
</dbReference>
<gene>
    <name evidence="2" type="ORF">GF068_22280</name>
</gene>
<dbReference type="Gene3D" id="1.10.10.2910">
    <property type="match status" value="1"/>
</dbReference>
<name>A0A6N7PX13_9BACT</name>
<dbReference type="InterPro" id="IPR010359">
    <property type="entry name" value="IrrE_HExxH"/>
</dbReference>
<dbReference type="RefSeq" id="WP_153821454.1">
    <property type="nucleotide sequence ID" value="NZ_WJIE01000006.1"/>
</dbReference>
<dbReference type="Proteomes" id="UP000440224">
    <property type="component" value="Unassembled WGS sequence"/>
</dbReference>
<dbReference type="AlphaFoldDB" id="A0A6N7PX13"/>
<keyword evidence="3" id="KW-1185">Reference proteome</keyword>
<dbReference type="InterPro" id="IPR052345">
    <property type="entry name" value="Rad_response_metalloprotease"/>
</dbReference>
<feature type="domain" description="IrrE N-terminal-like" evidence="1">
    <location>
        <begin position="30"/>
        <end position="168"/>
    </location>
</feature>
<sequence length="173" mass="19115">MRIGFARSQGEQLAARLGGSAPPIDVKKVAEHLGLRVVEEHLGADVSGLLITGRAQPCICVQKDDFRPRKRFTIAHEIGHHYLRHQFEGGAHVHVDRGNFISQRSLRSSEGVDPKEIEANQFAAGLLMPSKLVREAVAKIGGPLHDHHVAQLARDFEVSEQAMTIRLTTLRLL</sequence>
<dbReference type="PANTHER" id="PTHR43236:SF2">
    <property type="entry name" value="BLL0069 PROTEIN"/>
    <property type="match status" value="1"/>
</dbReference>
<reference evidence="2 3" key="1">
    <citation type="submission" date="2019-10" db="EMBL/GenBank/DDBJ databases">
        <title>A soil myxobacterium in the family Polyangiaceae.</title>
        <authorList>
            <person name="Li Y."/>
            <person name="Wang J."/>
        </authorList>
    </citation>
    <scope>NUCLEOTIDE SEQUENCE [LARGE SCALE GENOMIC DNA]</scope>
    <source>
        <strain evidence="2 3">DSM 14734</strain>
    </source>
</reference>
<evidence type="ECO:0000259" key="1">
    <source>
        <dbReference type="Pfam" id="PF06114"/>
    </source>
</evidence>
<dbReference type="OrthoDB" id="9794834at2"/>
<proteinExistence type="predicted"/>
<evidence type="ECO:0000313" key="3">
    <source>
        <dbReference type="Proteomes" id="UP000440224"/>
    </source>
</evidence>
<comment type="caution">
    <text evidence="2">The sequence shown here is derived from an EMBL/GenBank/DDBJ whole genome shotgun (WGS) entry which is preliminary data.</text>
</comment>